<name>A0A6C0U662_9GAMM</name>
<keyword evidence="4 8" id="KW-0808">Transferase</keyword>
<protein>
    <submittedName>
        <fullName evidence="8">Class I SAM-dependent methyltransferase</fullName>
    </submittedName>
</protein>
<dbReference type="CDD" id="cd02440">
    <property type="entry name" value="AdoMet_MTases"/>
    <property type="match status" value="1"/>
</dbReference>
<keyword evidence="3 8" id="KW-0489">Methyltransferase</keyword>
<dbReference type="PIRSF" id="PIRSF037565">
    <property type="entry name" value="RRNA_m2G_Mtase_RsmD_prd"/>
    <property type="match status" value="1"/>
</dbReference>
<dbReference type="GO" id="GO:0005737">
    <property type="term" value="C:cytoplasm"/>
    <property type="evidence" value="ECO:0007669"/>
    <property type="project" value="InterPro"/>
</dbReference>
<dbReference type="Pfam" id="PF26049">
    <property type="entry name" value="RLMG_N"/>
    <property type="match status" value="1"/>
</dbReference>
<dbReference type="InterPro" id="IPR029063">
    <property type="entry name" value="SAM-dependent_MTases_sf"/>
</dbReference>
<evidence type="ECO:0000256" key="3">
    <source>
        <dbReference type="ARBA" id="ARBA00022603"/>
    </source>
</evidence>
<evidence type="ECO:0000313" key="9">
    <source>
        <dbReference type="Proteomes" id="UP000477680"/>
    </source>
</evidence>
<feature type="domain" description="Methyltransferase small" evidence="6">
    <location>
        <begin position="209"/>
        <end position="379"/>
    </location>
</feature>
<dbReference type="RefSeq" id="WP_163496865.1">
    <property type="nucleotide sequence ID" value="NZ_CP048711.1"/>
</dbReference>
<proteinExistence type="predicted"/>
<evidence type="ECO:0000256" key="2">
    <source>
        <dbReference type="ARBA" id="ARBA00022552"/>
    </source>
</evidence>
<keyword evidence="9" id="KW-1185">Reference proteome</keyword>
<keyword evidence="1" id="KW-0963">Cytoplasm</keyword>
<dbReference type="AlphaFoldDB" id="A0A6C0U662"/>
<dbReference type="Pfam" id="PF05175">
    <property type="entry name" value="MTS"/>
    <property type="match status" value="1"/>
</dbReference>
<dbReference type="EMBL" id="CP048711">
    <property type="protein sequence ID" value="QIB67438.1"/>
    <property type="molecule type" value="Genomic_DNA"/>
</dbReference>
<gene>
    <name evidence="8" type="ORF">G3T16_20650</name>
</gene>
<evidence type="ECO:0000256" key="4">
    <source>
        <dbReference type="ARBA" id="ARBA00022679"/>
    </source>
</evidence>
<feature type="domain" description="RlmG N-terminal" evidence="7">
    <location>
        <begin position="16"/>
        <end position="186"/>
    </location>
</feature>
<evidence type="ECO:0000259" key="7">
    <source>
        <dbReference type="Pfam" id="PF26049"/>
    </source>
</evidence>
<accession>A0A6C0U662</accession>
<dbReference type="InterPro" id="IPR007848">
    <property type="entry name" value="Small_mtfrase_dom"/>
</dbReference>
<dbReference type="InterPro" id="IPR017237">
    <property type="entry name" value="RLMG"/>
</dbReference>
<dbReference type="KEGG" id="kim:G3T16_20650"/>
<evidence type="ECO:0000256" key="1">
    <source>
        <dbReference type="ARBA" id="ARBA00022490"/>
    </source>
</evidence>
<dbReference type="PANTHER" id="PTHR47816:SF5">
    <property type="entry name" value="RIBOSOMAL RNA LARGE SUBUNIT METHYLTRANSFERASE G"/>
    <property type="match status" value="1"/>
</dbReference>
<evidence type="ECO:0000313" key="8">
    <source>
        <dbReference type="EMBL" id="QIB67438.1"/>
    </source>
</evidence>
<dbReference type="InterPro" id="IPR002052">
    <property type="entry name" value="DNA_methylase_N6_adenine_CS"/>
</dbReference>
<keyword evidence="2" id="KW-0698">rRNA processing</keyword>
<dbReference type="Gene3D" id="3.40.50.150">
    <property type="entry name" value="Vaccinia Virus protein VP39"/>
    <property type="match status" value="2"/>
</dbReference>
<keyword evidence="5" id="KW-0949">S-adenosyl-L-methionine</keyword>
<reference evidence="8 9" key="1">
    <citation type="submission" date="2020-02" db="EMBL/GenBank/DDBJ databases">
        <title>Genome sequencing for Kineobactrum sp. M2.</title>
        <authorList>
            <person name="Park S.-J."/>
        </authorList>
    </citation>
    <scope>NUCLEOTIDE SEQUENCE [LARGE SCALE GENOMIC DNA]</scope>
    <source>
        <strain evidence="8 9">M2</strain>
    </source>
</reference>
<evidence type="ECO:0000256" key="5">
    <source>
        <dbReference type="ARBA" id="ARBA00022691"/>
    </source>
</evidence>
<sequence length="384" mass="41954">MSEASDPASATGVESDYETPFGRFNLIRYPARRKEMLRAWCGADTLLLETVAESGLGTAFVLTVNDEHGALSLPLAATALWTDSALAALALEANRQRNASPPPAIIWSVDLPTAPLPLVVLRVPKHKALLEYQLSRLAPLMPDGARLLAAGMDKHLPADTRVTIECYIGPTDCLPGRHKAHCFSARRDDRVAAPIEAWTQYRCEPLGANLASLPGVFSRARLDSGSRLLLEQLEQLRPVQRLADLACGNGVLGLAALQRGLARELLFCDESAMALASARVNLERLAPEMVASAVFHHGDGLRDWKGPAAQLILCNPPFHLQHTVDDYAGRRLLAQAATALAPAGELCLVANRHLDYRPALQPHFSQIRELARNRKFTVYLARRR</sequence>
<dbReference type="InterPro" id="IPR058679">
    <property type="entry name" value="RlmG_N"/>
</dbReference>
<dbReference type="GO" id="GO:0008990">
    <property type="term" value="F:rRNA (guanine-N2-)-methyltransferase activity"/>
    <property type="evidence" value="ECO:0007669"/>
    <property type="project" value="InterPro"/>
</dbReference>
<dbReference type="Proteomes" id="UP000477680">
    <property type="component" value="Chromosome"/>
</dbReference>
<dbReference type="SUPFAM" id="SSF53335">
    <property type="entry name" value="S-adenosyl-L-methionine-dependent methyltransferases"/>
    <property type="match status" value="1"/>
</dbReference>
<dbReference type="PANTHER" id="PTHR47816">
    <property type="entry name" value="RIBOSOMAL RNA SMALL SUBUNIT METHYLTRANSFERASE C"/>
    <property type="match status" value="1"/>
</dbReference>
<dbReference type="PROSITE" id="PS00092">
    <property type="entry name" value="N6_MTASE"/>
    <property type="match status" value="1"/>
</dbReference>
<dbReference type="InterPro" id="IPR046977">
    <property type="entry name" value="RsmC/RlmG"/>
</dbReference>
<evidence type="ECO:0000259" key="6">
    <source>
        <dbReference type="Pfam" id="PF05175"/>
    </source>
</evidence>
<dbReference type="GO" id="GO:0003676">
    <property type="term" value="F:nucleic acid binding"/>
    <property type="evidence" value="ECO:0007669"/>
    <property type="project" value="InterPro"/>
</dbReference>
<organism evidence="8 9">
    <name type="scientific">Kineobactrum salinum</name>
    <dbReference type="NCBI Taxonomy" id="2708301"/>
    <lineage>
        <taxon>Bacteria</taxon>
        <taxon>Pseudomonadati</taxon>
        <taxon>Pseudomonadota</taxon>
        <taxon>Gammaproteobacteria</taxon>
        <taxon>Cellvibrionales</taxon>
        <taxon>Halieaceae</taxon>
        <taxon>Kineobactrum</taxon>
    </lineage>
</organism>